<comment type="caution">
    <text evidence="1">The sequence shown here is derived from an EMBL/GenBank/DDBJ whole genome shotgun (WGS) entry which is preliminary data.</text>
</comment>
<protein>
    <submittedName>
        <fullName evidence="1">Uncharacterized protein</fullName>
    </submittedName>
</protein>
<dbReference type="AlphaFoldDB" id="X0YB92"/>
<organism evidence="1">
    <name type="scientific">marine sediment metagenome</name>
    <dbReference type="NCBI Taxonomy" id="412755"/>
    <lineage>
        <taxon>unclassified sequences</taxon>
        <taxon>metagenomes</taxon>
        <taxon>ecological metagenomes</taxon>
    </lineage>
</organism>
<gene>
    <name evidence="1" type="ORF">S01H1_84795</name>
</gene>
<name>X0YB92_9ZZZZ</name>
<sequence>MFNSLTTQKKEFKFNKKPFEIYNEILVEELLGTSGNQTAINGGGSAWKKIIKRKKTEKQKPSEKFNPK</sequence>
<accession>X0YB92</accession>
<reference evidence="1" key="1">
    <citation type="journal article" date="2014" name="Front. Microbiol.">
        <title>High frequency of phylogenetically diverse reductive dehalogenase-homologous genes in deep subseafloor sedimentary metagenomes.</title>
        <authorList>
            <person name="Kawai M."/>
            <person name="Futagami T."/>
            <person name="Toyoda A."/>
            <person name="Takaki Y."/>
            <person name="Nishi S."/>
            <person name="Hori S."/>
            <person name="Arai W."/>
            <person name="Tsubouchi T."/>
            <person name="Morono Y."/>
            <person name="Uchiyama I."/>
            <person name="Ito T."/>
            <person name="Fujiyama A."/>
            <person name="Inagaki F."/>
            <person name="Takami H."/>
        </authorList>
    </citation>
    <scope>NUCLEOTIDE SEQUENCE</scope>
    <source>
        <strain evidence="1">Expedition CK06-06</strain>
    </source>
</reference>
<proteinExistence type="predicted"/>
<evidence type="ECO:0000313" key="1">
    <source>
        <dbReference type="EMBL" id="GAG44562.1"/>
    </source>
</evidence>
<dbReference type="EMBL" id="BARS01058000">
    <property type="protein sequence ID" value="GAG44562.1"/>
    <property type="molecule type" value="Genomic_DNA"/>
</dbReference>
<feature type="non-terminal residue" evidence="1">
    <location>
        <position position="68"/>
    </location>
</feature>